<dbReference type="PRINTS" id="PR01270">
    <property type="entry name" value="HDASUPER"/>
</dbReference>
<dbReference type="PANTHER" id="PTHR10625:SF10">
    <property type="entry name" value="HISTONE DEACETYLASE HDAC1"/>
    <property type="match status" value="1"/>
</dbReference>
<evidence type="ECO:0000259" key="5">
    <source>
        <dbReference type="Pfam" id="PF00850"/>
    </source>
</evidence>
<dbReference type="Gene3D" id="3.40.800.20">
    <property type="entry name" value="Histone deacetylase domain"/>
    <property type="match status" value="1"/>
</dbReference>
<evidence type="ECO:0000313" key="7">
    <source>
        <dbReference type="Proteomes" id="UP000242972"/>
    </source>
</evidence>
<reference evidence="6 7" key="1">
    <citation type="journal article" date="2014" name="BMC Genomics">
        <title>Comparison of environmental and isolate Sulfobacillus genomes reveals diverse carbon, sulfur, nitrogen, and hydrogen metabolisms.</title>
        <authorList>
            <person name="Justice N.B."/>
            <person name="Norman A."/>
            <person name="Brown C.T."/>
            <person name="Singh A."/>
            <person name="Thomas B.C."/>
            <person name="Banfield J.F."/>
        </authorList>
    </citation>
    <scope>NUCLEOTIDE SEQUENCE [LARGE SCALE GENOMIC DNA]</scope>
    <source>
        <strain evidence="6">AMDSBA4</strain>
    </source>
</reference>
<comment type="similarity">
    <text evidence="2">Belongs to the histone deacetylase family.</text>
</comment>
<dbReference type="GO" id="GO:0004407">
    <property type="term" value="F:histone deacetylase activity"/>
    <property type="evidence" value="ECO:0007669"/>
    <property type="project" value="TreeGrafter"/>
</dbReference>
<dbReference type="Proteomes" id="UP000242972">
    <property type="component" value="Unassembled WGS sequence"/>
</dbReference>
<organism evidence="6 7">
    <name type="scientific">Sulfobacillus benefaciens</name>
    <dbReference type="NCBI Taxonomy" id="453960"/>
    <lineage>
        <taxon>Bacteria</taxon>
        <taxon>Bacillati</taxon>
        <taxon>Bacillota</taxon>
        <taxon>Clostridia</taxon>
        <taxon>Eubacteriales</taxon>
        <taxon>Clostridiales Family XVII. Incertae Sedis</taxon>
        <taxon>Sulfobacillus</taxon>
    </lineage>
</organism>
<dbReference type="EMBL" id="PXYW01000002">
    <property type="protein sequence ID" value="PSR35372.1"/>
    <property type="molecule type" value="Genomic_DNA"/>
</dbReference>
<dbReference type="SUPFAM" id="SSF52768">
    <property type="entry name" value="Arginase/deacetylase"/>
    <property type="match status" value="1"/>
</dbReference>
<evidence type="ECO:0000256" key="4">
    <source>
        <dbReference type="ARBA" id="ARBA00022627"/>
    </source>
</evidence>
<accession>A0A2T2XLK4</accession>
<dbReference type="PRINTS" id="PR01272">
    <property type="entry name" value="ACUCPROTEIN"/>
</dbReference>
<dbReference type="PANTHER" id="PTHR10625">
    <property type="entry name" value="HISTONE DEACETYLASE HDAC1-RELATED"/>
    <property type="match status" value="1"/>
</dbReference>
<gene>
    <name evidence="6" type="ORF">C7B46_01530</name>
</gene>
<evidence type="ECO:0000256" key="3">
    <source>
        <dbReference type="ARBA" id="ARBA00020218"/>
    </source>
</evidence>
<feature type="domain" description="Histone deacetylase" evidence="5">
    <location>
        <begin position="21"/>
        <end position="315"/>
    </location>
</feature>
<dbReference type="InterPro" id="IPR000286">
    <property type="entry name" value="HDACs"/>
</dbReference>
<dbReference type="AlphaFoldDB" id="A0A2T2XLK4"/>
<dbReference type="InterPro" id="IPR037138">
    <property type="entry name" value="His_deacetylse_dom_sf"/>
</dbReference>
<dbReference type="UniPathway" id="UPA00040"/>
<dbReference type="InterPro" id="IPR023696">
    <property type="entry name" value="Ureohydrolase_dom_sf"/>
</dbReference>
<evidence type="ECO:0000256" key="2">
    <source>
        <dbReference type="ARBA" id="ARBA00005947"/>
    </source>
</evidence>
<dbReference type="GO" id="GO:0045150">
    <property type="term" value="P:acetoin catabolic process"/>
    <property type="evidence" value="ECO:0007669"/>
    <property type="project" value="UniProtKB-UniPathway"/>
</dbReference>
<dbReference type="InterPro" id="IPR003085">
    <property type="entry name" value="AcuC"/>
</dbReference>
<comment type="pathway">
    <text evidence="1">Ketone degradation; acetoin degradation.</text>
</comment>
<dbReference type="CDD" id="cd09994">
    <property type="entry name" value="HDAC_AcuC_like"/>
    <property type="match status" value="1"/>
</dbReference>
<comment type="caution">
    <text evidence="6">The sequence shown here is derived from an EMBL/GenBank/DDBJ whole genome shotgun (WGS) entry which is preliminary data.</text>
</comment>
<name>A0A2T2XLK4_9FIRM</name>
<proteinExistence type="inferred from homology"/>
<dbReference type="Pfam" id="PF00850">
    <property type="entry name" value="Hist_deacetyl"/>
    <property type="match status" value="1"/>
</dbReference>
<sequence>MEHAEMIYSDEYLAYNFGEGHPFNPLRLKLTMDLIDSMGLPKVMRSPRRATMAELATAHDTSYIEAVRRMSETGAASWDATGFGLGTDDDPVFPGMHEAASLAVGGSLVAAEEIAQGRTQHALNLAGGLHHAMYGAASGFCIYNDIVVAIRYLREAMGWRVLYFDIDAHHGDGVQAAFYDDPEVLTISFHETGRYLFPGTGDISELGTGRGYGYALNVPLEPFTDDNSWQECLEAVLPQVLERFLPDILVTQHGCDGHAWDPLTDLSATTRFYHTVAERAHQWSHTYCNGRWLAIGGGGYELARVVPRAWTLLWMAMTGTPVDELTKTPTEWIQRWQSLSSSPLPQFLIDQPKDIPAIPRALEIQQQNRNTVRRLKAAAVATYCNLF</sequence>
<protein>
    <recommendedName>
        <fullName evidence="3">Acetoin utilization protein AcuC</fullName>
    </recommendedName>
</protein>
<dbReference type="GO" id="GO:0040029">
    <property type="term" value="P:epigenetic regulation of gene expression"/>
    <property type="evidence" value="ECO:0007669"/>
    <property type="project" value="TreeGrafter"/>
</dbReference>
<keyword evidence="4" id="KW-0006">Acetoin catabolism</keyword>
<evidence type="ECO:0000256" key="1">
    <source>
        <dbReference type="ARBA" id="ARBA00005101"/>
    </source>
</evidence>
<evidence type="ECO:0000313" key="6">
    <source>
        <dbReference type="EMBL" id="PSR35372.1"/>
    </source>
</evidence>
<dbReference type="InterPro" id="IPR023801">
    <property type="entry name" value="His_deacetylse_dom"/>
</dbReference>